<dbReference type="AlphaFoldDB" id="A0A3M7RZI1"/>
<reference evidence="1 2" key="1">
    <citation type="journal article" date="2018" name="Sci. Rep.">
        <title>Genomic signatures of local adaptation to the degree of environmental predictability in rotifers.</title>
        <authorList>
            <person name="Franch-Gras L."/>
            <person name="Hahn C."/>
            <person name="Garcia-Roger E.M."/>
            <person name="Carmona M.J."/>
            <person name="Serra M."/>
            <person name="Gomez A."/>
        </authorList>
    </citation>
    <scope>NUCLEOTIDE SEQUENCE [LARGE SCALE GENOMIC DNA]</scope>
    <source>
        <strain evidence="1">HYR1</strain>
    </source>
</reference>
<proteinExistence type="predicted"/>
<evidence type="ECO:0000313" key="1">
    <source>
        <dbReference type="EMBL" id="RNA28839.1"/>
    </source>
</evidence>
<comment type="caution">
    <text evidence="1">The sequence shown here is derived from an EMBL/GenBank/DDBJ whole genome shotgun (WGS) entry which is preliminary data.</text>
</comment>
<name>A0A3M7RZI1_BRAPC</name>
<sequence>MKFFFKLSEIYTFEKRIQICNLDPEEGHFWPKRGDHSYHSETTSSLAPQEYFLIINKPYNHDNENLLDFSFFMFQKQRKKKCITDIKY</sequence>
<gene>
    <name evidence="1" type="ORF">BpHYR1_039089</name>
</gene>
<accession>A0A3M7RZI1</accession>
<dbReference type="Proteomes" id="UP000276133">
    <property type="component" value="Unassembled WGS sequence"/>
</dbReference>
<protein>
    <submittedName>
        <fullName evidence="1">Uncharacterized protein</fullName>
    </submittedName>
</protein>
<keyword evidence="2" id="KW-1185">Reference proteome</keyword>
<organism evidence="1 2">
    <name type="scientific">Brachionus plicatilis</name>
    <name type="common">Marine rotifer</name>
    <name type="synonym">Brachionus muelleri</name>
    <dbReference type="NCBI Taxonomy" id="10195"/>
    <lineage>
        <taxon>Eukaryota</taxon>
        <taxon>Metazoa</taxon>
        <taxon>Spiralia</taxon>
        <taxon>Gnathifera</taxon>
        <taxon>Rotifera</taxon>
        <taxon>Eurotatoria</taxon>
        <taxon>Monogononta</taxon>
        <taxon>Pseudotrocha</taxon>
        <taxon>Ploima</taxon>
        <taxon>Brachionidae</taxon>
        <taxon>Brachionus</taxon>
    </lineage>
</organism>
<dbReference type="EMBL" id="REGN01002328">
    <property type="protein sequence ID" value="RNA28839.1"/>
    <property type="molecule type" value="Genomic_DNA"/>
</dbReference>
<evidence type="ECO:0000313" key="2">
    <source>
        <dbReference type="Proteomes" id="UP000276133"/>
    </source>
</evidence>